<dbReference type="RefSeq" id="WP_262670901.1">
    <property type="nucleotide sequence ID" value="NZ_JAOQKC010000027.1"/>
</dbReference>
<dbReference type="Proteomes" id="UP001652461">
    <property type="component" value="Unassembled WGS sequence"/>
</dbReference>
<keyword evidence="2" id="KW-1185">Reference proteome</keyword>
<accession>A0ABT2S0T7</accession>
<reference evidence="1 2" key="1">
    <citation type="journal article" date="2021" name="ISME Commun">
        <title>Automated analysis of genomic sequences facilitates high-throughput and comprehensive description of bacteria.</title>
        <authorList>
            <person name="Hitch T.C.A."/>
        </authorList>
    </citation>
    <scope>NUCLEOTIDE SEQUENCE [LARGE SCALE GENOMIC DNA]</scope>
    <source>
        <strain evidence="1 2">Sanger_04</strain>
    </source>
</reference>
<comment type="caution">
    <text evidence="1">The sequence shown here is derived from an EMBL/GenBank/DDBJ whole genome shotgun (WGS) entry which is preliminary data.</text>
</comment>
<name>A0ABT2S0T7_9FIRM</name>
<dbReference type="SUPFAM" id="SSF103642">
    <property type="entry name" value="Sec-C motif"/>
    <property type="match status" value="1"/>
</dbReference>
<organism evidence="1 2">
    <name type="scientific">Laedolimicola ammoniilytica</name>
    <dbReference type="NCBI Taxonomy" id="2981771"/>
    <lineage>
        <taxon>Bacteria</taxon>
        <taxon>Bacillati</taxon>
        <taxon>Bacillota</taxon>
        <taxon>Clostridia</taxon>
        <taxon>Lachnospirales</taxon>
        <taxon>Lachnospiraceae</taxon>
        <taxon>Laedolimicola</taxon>
    </lineage>
</organism>
<dbReference type="InterPro" id="IPR004027">
    <property type="entry name" value="SEC_C_motif"/>
</dbReference>
<dbReference type="Gene3D" id="3.10.450.50">
    <property type="match status" value="1"/>
</dbReference>
<protein>
    <submittedName>
        <fullName evidence="1">SEC-C domain-containing protein</fullName>
    </submittedName>
</protein>
<dbReference type="EMBL" id="JAOQKC010000027">
    <property type="protein sequence ID" value="MCU6698205.1"/>
    <property type="molecule type" value="Genomic_DNA"/>
</dbReference>
<dbReference type="Pfam" id="PF02810">
    <property type="entry name" value="SEC-C"/>
    <property type="match status" value="1"/>
</dbReference>
<evidence type="ECO:0000313" key="1">
    <source>
        <dbReference type="EMBL" id="MCU6698205.1"/>
    </source>
</evidence>
<gene>
    <name evidence="1" type="ORF">OCV63_15095</name>
</gene>
<evidence type="ECO:0000313" key="2">
    <source>
        <dbReference type="Proteomes" id="UP001652461"/>
    </source>
</evidence>
<proteinExistence type="predicted"/>
<sequence length="278" mass="32339">MIEVHGLYSALRKDILNDLSFSAGILKMDSAQMKNLIEFLNSHDGFHLEELQELVYKVYDEFMTVYQRLIPALAIQYCKENSFDFEHEGSTTSSFDSVKQFYLDAYEALGNLLVIPVALNNIKYRSDINAMNPIEKNVNSLEDYIKLTKASRYHFCLDSEVYTGFLKTFVNAKLRNAIGHNDVEYNSVDQLITYIPNPKDKTKKKTEHLLQFENEAMHMFQAILGISEYLYRLRELELMYDGKIPIMVQKRVKWPKKIGRNELCPCGSGKKYKRCHGR</sequence>